<gene>
    <name evidence="2" type="ORF">EJB05_36689</name>
</gene>
<evidence type="ECO:0000256" key="1">
    <source>
        <dbReference type="SAM" id="MobiDB-lite"/>
    </source>
</evidence>
<dbReference type="Gramene" id="TVU20481">
    <property type="protein sequence ID" value="TVU20481"/>
    <property type="gene ID" value="EJB05_36689"/>
</dbReference>
<organism evidence="2 3">
    <name type="scientific">Eragrostis curvula</name>
    <name type="common">weeping love grass</name>
    <dbReference type="NCBI Taxonomy" id="38414"/>
    <lineage>
        <taxon>Eukaryota</taxon>
        <taxon>Viridiplantae</taxon>
        <taxon>Streptophyta</taxon>
        <taxon>Embryophyta</taxon>
        <taxon>Tracheophyta</taxon>
        <taxon>Spermatophyta</taxon>
        <taxon>Magnoliopsida</taxon>
        <taxon>Liliopsida</taxon>
        <taxon>Poales</taxon>
        <taxon>Poaceae</taxon>
        <taxon>PACMAD clade</taxon>
        <taxon>Chloridoideae</taxon>
        <taxon>Eragrostideae</taxon>
        <taxon>Eragrostidinae</taxon>
        <taxon>Eragrostis</taxon>
    </lineage>
</organism>
<sequence length="467" mass="49406">MEISLEASWVGVQRHGQDLADRLAQGFSGLLHAHPPPQLLPPWSPPPLLPPKFVIPFEIDLPVVPFVNGVRNGVGGVDLPAVAVSSLVEIGGRLGQAGSELGFYVGGAVQQIARRVPVPFRVHTAQLLPLPADEGEVALAVEAGGHKRIALERVGDRESLEVAAAAAAAVTGSAAAATATGIGAGSEDGFDEEEDGQDREIGTSGDLKKAKGTVNVSAAYSTRHHELESSVVARGDLWRLESSRGSLTSGNDNAPLFLVQLGPLLFVRESTLLLPVHLSKQHLLWYGYDRKSFMDVQFPNGQVTYVAGEGITASGLLPLFGGLLQAHAKCPGETRVSFSFKSKQGTRFTPTFQWPDNSLSLGVAQGVAWKRSGLMVRPSVQVSVCPTFGGSDPGIRAEFVHSLKEELNVMCGFSCSQHPSAFTAVSLGRSKWNGQVGSSGLVVTLETPLNNMARPSLSVQLNGGFEF</sequence>
<dbReference type="OrthoDB" id="1842620at2759"/>
<evidence type="ECO:0000313" key="2">
    <source>
        <dbReference type="EMBL" id="TVU20481.1"/>
    </source>
</evidence>
<dbReference type="Proteomes" id="UP000324897">
    <property type="component" value="Chromosome 7"/>
</dbReference>
<accession>A0A5J9UB90</accession>
<proteinExistence type="predicted"/>
<dbReference type="PANTHER" id="PTHR34541">
    <property type="entry name" value="OS01G0729900 PROTEIN"/>
    <property type="match status" value="1"/>
</dbReference>
<dbReference type="PANTHER" id="PTHR34541:SF3">
    <property type="entry name" value="OS05G0530300 PROTEIN"/>
    <property type="match status" value="1"/>
</dbReference>
<feature type="region of interest" description="Disordered" evidence="1">
    <location>
        <begin position="183"/>
        <end position="205"/>
    </location>
</feature>
<name>A0A5J9UB90_9POAL</name>
<feature type="compositionally biased region" description="Acidic residues" evidence="1">
    <location>
        <begin position="188"/>
        <end position="197"/>
    </location>
</feature>
<dbReference type="AlphaFoldDB" id="A0A5J9UB90"/>
<dbReference type="EMBL" id="RWGY01000029">
    <property type="protein sequence ID" value="TVU20481.1"/>
    <property type="molecule type" value="Genomic_DNA"/>
</dbReference>
<keyword evidence="3" id="KW-1185">Reference proteome</keyword>
<protein>
    <submittedName>
        <fullName evidence="2">Uncharacterized protein</fullName>
    </submittedName>
</protein>
<reference evidence="2 3" key="1">
    <citation type="journal article" date="2019" name="Sci. Rep.">
        <title>A high-quality genome of Eragrostis curvula grass provides insights into Poaceae evolution and supports new strategies to enhance forage quality.</title>
        <authorList>
            <person name="Carballo J."/>
            <person name="Santos B.A.C.M."/>
            <person name="Zappacosta D."/>
            <person name="Garbus I."/>
            <person name="Selva J.P."/>
            <person name="Gallo C.A."/>
            <person name="Diaz A."/>
            <person name="Albertini E."/>
            <person name="Caccamo M."/>
            <person name="Echenique V."/>
        </authorList>
    </citation>
    <scope>NUCLEOTIDE SEQUENCE [LARGE SCALE GENOMIC DNA]</scope>
    <source>
        <strain evidence="3">cv. Victoria</strain>
        <tissue evidence="2">Leaf</tissue>
    </source>
</reference>
<evidence type="ECO:0000313" key="3">
    <source>
        <dbReference type="Proteomes" id="UP000324897"/>
    </source>
</evidence>
<comment type="caution">
    <text evidence="2">The sequence shown here is derived from an EMBL/GenBank/DDBJ whole genome shotgun (WGS) entry which is preliminary data.</text>
</comment>